<dbReference type="InterPro" id="IPR000835">
    <property type="entry name" value="HTH_MarR-typ"/>
</dbReference>
<reference evidence="5 6" key="1">
    <citation type="submission" date="2024-10" db="EMBL/GenBank/DDBJ databases">
        <title>The Natural Products Discovery Center: Release of the First 8490 Sequenced Strains for Exploring Actinobacteria Biosynthetic Diversity.</title>
        <authorList>
            <person name="Kalkreuter E."/>
            <person name="Kautsar S.A."/>
            <person name="Yang D."/>
            <person name="Bader C.D."/>
            <person name="Teijaro C.N."/>
            <person name="Fluegel L."/>
            <person name="Davis C.M."/>
            <person name="Simpson J.R."/>
            <person name="Lauterbach L."/>
            <person name="Steele A.D."/>
            <person name="Gui C."/>
            <person name="Meng S."/>
            <person name="Li G."/>
            <person name="Viehrig K."/>
            <person name="Ye F."/>
            <person name="Su P."/>
            <person name="Kiefer A.F."/>
            <person name="Nichols A."/>
            <person name="Cepeda A.J."/>
            <person name="Yan W."/>
            <person name="Fan B."/>
            <person name="Jiang Y."/>
            <person name="Adhikari A."/>
            <person name="Zheng C.-J."/>
            <person name="Schuster L."/>
            <person name="Cowan T.M."/>
            <person name="Smanski M.J."/>
            <person name="Chevrette M.G."/>
            <person name="De Carvalho L.P.S."/>
            <person name="Shen B."/>
        </authorList>
    </citation>
    <scope>NUCLEOTIDE SEQUENCE [LARGE SCALE GENOMIC DNA]</scope>
    <source>
        <strain evidence="5 6">NPDC002593</strain>
    </source>
</reference>
<evidence type="ECO:0000259" key="4">
    <source>
        <dbReference type="PROSITE" id="PS50995"/>
    </source>
</evidence>
<proteinExistence type="predicted"/>
<name>A0ABW6S7T6_9NOCA</name>
<comment type="caution">
    <text evidence="5">The sequence shown here is derived from an EMBL/GenBank/DDBJ whole genome shotgun (WGS) entry which is preliminary data.</text>
</comment>
<accession>A0ABW6S7T6</accession>
<dbReference type="InterPro" id="IPR052526">
    <property type="entry name" value="HTH-type_Bedaq_tolerance"/>
</dbReference>
<dbReference type="Proteomes" id="UP001601992">
    <property type="component" value="Unassembled WGS sequence"/>
</dbReference>
<evidence type="ECO:0000313" key="5">
    <source>
        <dbReference type="EMBL" id="MFF3572332.1"/>
    </source>
</evidence>
<feature type="domain" description="HTH marR-type" evidence="4">
    <location>
        <begin position="24"/>
        <end position="156"/>
    </location>
</feature>
<protein>
    <submittedName>
        <fullName evidence="5">MarR family winged helix-turn-helix transcriptional regulator</fullName>
    </submittedName>
</protein>
<evidence type="ECO:0000256" key="3">
    <source>
        <dbReference type="ARBA" id="ARBA00023163"/>
    </source>
</evidence>
<dbReference type="Pfam" id="PF01047">
    <property type="entry name" value="MarR"/>
    <property type="match status" value="1"/>
</dbReference>
<keyword evidence="3" id="KW-0804">Transcription</keyword>
<organism evidence="5 6">
    <name type="scientific">Nocardia jiangxiensis</name>
    <dbReference type="NCBI Taxonomy" id="282685"/>
    <lineage>
        <taxon>Bacteria</taxon>
        <taxon>Bacillati</taxon>
        <taxon>Actinomycetota</taxon>
        <taxon>Actinomycetes</taxon>
        <taxon>Mycobacteriales</taxon>
        <taxon>Nocardiaceae</taxon>
        <taxon>Nocardia</taxon>
    </lineage>
</organism>
<dbReference type="PROSITE" id="PS01117">
    <property type="entry name" value="HTH_MARR_1"/>
    <property type="match status" value="1"/>
</dbReference>
<evidence type="ECO:0000256" key="1">
    <source>
        <dbReference type="ARBA" id="ARBA00023015"/>
    </source>
</evidence>
<dbReference type="RefSeq" id="WP_218008805.1">
    <property type="nucleotide sequence ID" value="NZ_JBIAQY010000013.1"/>
</dbReference>
<dbReference type="PANTHER" id="PTHR39515:SF2">
    <property type="entry name" value="HTH-TYPE TRANSCRIPTIONAL REGULATOR RV0880"/>
    <property type="match status" value="1"/>
</dbReference>
<keyword evidence="1" id="KW-0805">Transcription regulation</keyword>
<dbReference type="PROSITE" id="PS50995">
    <property type="entry name" value="HTH_MARR_2"/>
    <property type="match status" value="1"/>
</dbReference>
<evidence type="ECO:0000313" key="6">
    <source>
        <dbReference type="Proteomes" id="UP001601992"/>
    </source>
</evidence>
<sequence length="157" mass="17012">MTEEPQDAIAPTDARSASELAESAADLRVALSRILRRLRAAHSSMEVTPSQGVVLSRLYRDGPATVAALARAENVRPQSMRVTLAALEERGLVSRSPHPTDQRQVLLSITDTAGQQLAAARSAKEDWLAQAMATELTRADQDALLTAIPLLQRLLEH</sequence>
<dbReference type="SMART" id="SM00347">
    <property type="entry name" value="HTH_MARR"/>
    <property type="match status" value="1"/>
</dbReference>
<dbReference type="InterPro" id="IPR023187">
    <property type="entry name" value="Tscrpt_reg_MarR-type_CS"/>
</dbReference>
<gene>
    <name evidence="5" type="ORF">ACFYXQ_31615</name>
</gene>
<dbReference type="PANTHER" id="PTHR39515">
    <property type="entry name" value="CONSERVED PROTEIN"/>
    <property type="match status" value="1"/>
</dbReference>
<keyword evidence="2" id="KW-0238">DNA-binding</keyword>
<keyword evidence="6" id="KW-1185">Reference proteome</keyword>
<dbReference type="EMBL" id="JBIAQY010000013">
    <property type="protein sequence ID" value="MFF3572332.1"/>
    <property type="molecule type" value="Genomic_DNA"/>
</dbReference>
<evidence type="ECO:0000256" key="2">
    <source>
        <dbReference type="ARBA" id="ARBA00023125"/>
    </source>
</evidence>